<name>A0A1H4HJI2_9SPHI</name>
<organism evidence="2 3">
    <name type="scientific">Pedobacter hartonius</name>
    <dbReference type="NCBI Taxonomy" id="425514"/>
    <lineage>
        <taxon>Bacteria</taxon>
        <taxon>Pseudomonadati</taxon>
        <taxon>Bacteroidota</taxon>
        <taxon>Sphingobacteriia</taxon>
        <taxon>Sphingobacteriales</taxon>
        <taxon>Sphingobacteriaceae</taxon>
        <taxon>Pedobacter</taxon>
    </lineage>
</organism>
<evidence type="ECO:0000259" key="1">
    <source>
        <dbReference type="Pfam" id="PF10988"/>
    </source>
</evidence>
<gene>
    <name evidence="2" type="ORF">SAMN05443550_1191</name>
</gene>
<proteinExistence type="predicted"/>
<protein>
    <recommendedName>
        <fullName evidence="1">Putative auto-transporter adhesin head GIN domain-containing protein</fullName>
    </recommendedName>
</protein>
<dbReference type="AlphaFoldDB" id="A0A1H4HJI2"/>
<accession>A0A1H4HJI2</accession>
<dbReference type="InterPro" id="IPR021255">
    <property type="entry name" value="DUF2807"/>
</dbReference>
<reference evidence="2 3" key="1">
    <citation type="submission" date="2016-10" db="EMBL/GenBank/DDBJ databases">
        <authorList>
            <person name="de Groot N.N."/>
        </authorList>
    </citation>
    <scope>NUCLEOTIDE SEQUENCE [LARGE SCALE GENOMIC DNA]</scope>
    <source>
        <strain evidence="2 3">DSM 19033</strain>
    </source>
</reference>
<dbReference type="OrthoDB" id="759627at2"/>
<dbReference type="Gene3D" id="2.160.20.120">
    <property type="match status" value="1"/>
</dbReference>
<dbReference type="Pfam" id="PF10988">
    <property type="entry name" value="DUF2807"/>
    <property type="match status" value="1"/>
</dbReference>
<evidence type="ECO:0000313" key="2">
    <source>
        <dbReference type="EMBL" id="SEB21232.1"/>
    </source>
</evidence>
<evidence type="ECO:0000313" key="3">
    <source>
        <dbReference type="Proteomes" id="UP000198850"/>
    </source>
</evidence>
<dbReference type="EMBL" id="FNRA01000019">
    <property type="protein sequence ID" value="SEB21232.1"/>
    <property type="molecule type" value="Genomic_DNA"/>
</dbReference>
<keyword evidence="3" id="KW-1185">Reference proteome</keyword>
<sequence length="177" mass="19801">MIEIRSANPDIKKVVVRGNLRVFIVQGNSEWISMDEEDQPLVSIKQIGNTLTIGTTEKKPVAITVYVKDIYRIDAADNAMVKTVGKFNLKYLQVMLKDNATARIKANTHSIYTVINDRADLELLGTTEKHIIRSNGIATMNTEKFAAVVTNHEQAEIETAMNRDSTGRRQVTKVALK</sequence>
<dbReference type="RefSeq" id="WP_090560026.1">
    <property type="nucleotide sequence ID" value="NZ_FNRA01000019.1"/>
</dbReference>
<feature type="domain" description="Putative auto-transporter adhesin head GIN" evidence="1">
    <location>
        <begin position="12"/>
        <end position="148"/>
    </location>
</feature>
<dbReference type="Proteomes" id="UP000198850">
    <property type="component" value="Unassembled WGS sequence"/>
</dbReference>